<gene>
    <name evidence="8" type="primary">Lpin3</name>
    <name evidence="8" type="ORF">PSIHAE_R00189</name>
</gene>
<dbReference type="InterPro" id="IPR031315">
    <property type="entry name" value="LNS2/PITP"/>
</dbReference>
<feature type="compositionally biased region" description="Polar residues" evidence="6">
    <location>
        <begin position="434"/>
        <end position="445"/>
    </location>
</feature>
<proteinExistence type="inferred from homology"/>
<evidence type="ECO:0000256" key="2">
    <source>
        <dbReference type="ARBA" id="ARBA00001946"/>
    </source>
</evidence>
<dbReference type="PANTHER" id="PTHR12181:SF62">
    <property type="entry name" value="PHOSPHATIDATE PHOSPHATASE LPIN3"/>
    <property type="match status" value="1"/>
</dbReference>
<evidence type="ECO:0000313" key="8">
    <source>
        <dbReference type="EMBL" id="NXG42550.1"/>
    </source>
</evidence>
<dbReference type="InterPro" id="IPR007651">
    <property type="entry name" value="Lipin_N"/>
</dbReference>
<name>A0A7K9BT34_9PICI</name>
<dbReference type="OrthoDB" id="4567at2759"/>
<dbReference type="Proteomes" id="UP000574528">
    <property type="component" value="Unassembled WGS sequence"/>
</dbReference>
<dbReference type="EC" id="3.1.3.4" evidence="4"/>
<evidence type="ECO:0000313" key="9">
    <source>
        <dbReference type="Proteomes" id="UP000574528"/>
    </source>
</evidence>
<evidence type="ECO:0000256" key="6">
    <source>
        <dbReference type="SAM" id="MobiDB-lite"/>
    </source>
</evidence>
<dbReference type="InterPro" id="IPR036412">
    <property type="entry name" value="HAD-like_sf"/>
</dbReference>
<keyword evidence="9" id="KW-1185">Reference proteome</keyword>
<feature type="non-terminal residue" evidence="8">
    <location>
        <position position="1"/>
    </location>
</feature>
<dbReference type="GO" id="GO:0008195">
    <property type="term" value="F:phosphatidate phosphatase activity"/>
    <property type="evidence" value="ECO:0007669"/>
    <property type="project" value="UniProtKB-EC"/>
</dbReference>
<dbReference type="InterPro" id="IPR031703">
    <property type="entry name" value="Lipin_mid"/>
</dbReference>
<dbReference type="GO" id="GO:0009062">
    <property type="term" value="P:fatty acid catabolic process"/>
    <property type="evidence" value="ECO:0007669"/>
    <property type="project" value="TreeGrafter"/>
</dbReference>
<dbReference type="InterPro" id="IPR026058">
    <property type="entry name" value="LIPIN"/>
</dbReference>
<feature type="domain" description="LNS2/PITP" evidence="7">
    <location>
        <begin position="667"/>
        <end position="822"/>
    </location>
</feature>
<feature type="non-terminal residue" evidence="8">
    <location>
        <position position="830"/>
    </location>
</feature>
<dbReference type="GO" id="GO:0045944">
    <property type="term" value="P:positive regulation of transcription by RNA polymerase II"/>
    <property type="evidence" value="ECO:0007669"/>
    <property type="project" value="TreeGrafter"/>
</dbReference>
<evidence type="ECO:0000256" key="5">
    <source>
        <dbReference type="ARBA" id="ARBA00022801"/>
    </source>
</evidence>
<evidence type="ECO:0000259" key="7">
    <source>
        <dbReference type="SMART" id="SM00775"/>
    </source>
</evidence>
<dbReference type="GO" id="GO:0003713">
    <property type="term" value="F:transcription coactivator activity"/>
    <property type="evidence" value="ECO:0007669"/>
    <property type="project" value="TreeGrafter"/>
</dbReference>
<comment type="cofactor">
    <cofactor evidence="2">
        <name>Mg(2+)</name>
        <dbReference type="ChEBI" id="CHEBI:18420"/>
    </cofactor>
</comment>
<accession>A0A7K9BT34</accession>
<dbReference type="EMBL" id="VWZI01003571">
    <property type="protein sequence ID" value="NXG42550.1"/>
    <property type="molecule type" value="Genomic_DNA"/>
</dbReference>
<sequence length="830" mass="90834">MNYVGQLAETVFVTVKELYRGLNPATLTGCIDVVVVRQPDNSFQCSPFHVRFGKLGVLRSREKVVDIEINGEPVDLHMKLGDNGEAFFVQELDENEGSIPSHLCTSPIHVEQSPKDAAGSCCGQEVCGAAATLRDRQRRRRKPKGKEVPGSELEGCQETQSEVGLGAAELNSLLLCSDSLYFSFAELPEEGTRTLQSPEMHPHSDGELGSVDSPILSHPSSPRSDSELEIRPLENFALEADSHMQWTWGKLPQTTAAAAASSASATLVPVDETTHLAATSEGLGGGPSPAEFQDMLPSSTVSVVKPTPAPQDGNDLSGLKDIPGPVGAETLLEASAAPQKKQEGGGSVMPEVQPDVETLEGAAALTQVGSESLEAQLECQRREGEWVTGSIQRSLHLAPSDVYLEDLSSLDEEQLLPDVATVSSLAGSDEEQTSKSVADHSNPQLPSDLPAETPVDSHPELMPTIALSLCGGLGGSRQISREQFLQHVVSYQQFADNPGLVDDPNLVILINKRYYNWAVAAPMILSLQAFQKSIPQSTIDQLVKEKMPKKGSRWWFSWRRREFPVEEVCLQQWLLQGKATMLLPSLIRQEEEKSSSEDDPGDVLELAVPAQKSQPTYKKSLRLSSEQIERLNLQEGPNEVAFSVTTQYQGTCRCEATIYLWNWDDKVVISDIDGTITRSDALGHILPHLGKDWTHQGIVKLFHKIHLNGYKFLYCSARAIGMAHITKGYLKWVNEQGCCLPKGPILLAPSSLFSAFHREVIEKKPEVFKVACLMDIQSLFATELPFYAAFGNRASDVCAYKQVGLPESHIFTVNPKGELIQELTKNHKST</sequence>
<dbReference type="Pfam" id="PF08235">
    <property type="entry name" value="LNS2"/>
    <property type="match status" value="1"/>
</dbReference>
<dbReference type="PANTHER" id="PTHR12181">
    <property type="entry name" value="LIPIN"/>
    <property type="match status" value="1"/>
</dbReference>
<keyword evidence="5" id="KW-0378">Hydrolase</keyword>
<dbReference type="SUPFAM" id="SSF56784">
    <property type="entry name" value="HAD-like"/>
    <property type="match status" value="1"/>
</dbReference>
<comment type="catalytic activity">
    <reaction evidence="1">
        <text>a 1,2-diacyl-sn-glycero-3-phosphate + H2O = a 1,2-diacyl-sn-glycerol + phosphate</text>
        <dbReference type="Rhea" id="RHEA:27429"/>
        <dbReference type="ChEBI" id="CHEBI:15377"/>
        <dbReference type="ChEBI" id="CHEBI:17815"/>
        <dbReference type="ChEBI" id="CHEBI:43474"/>
        <dbReference type="ChEBI" id="CHEBI:58608"/>
        <dbReference type="EC" id="3.1.3.4"/>
    </reaction>
    <physiologicalReaction direction="left-to-right" evidence="1">
        <dbReference type="Rhea" id="RHEA:27430"/>
    </physiologicalReaction>
</comment>
<dbReference type="InterPro" id="IPR013209">
    <property type="entry name" value="LNS2"/>
</dbReference>
<evidence type="ECO:0000256" key="4">
    <source>
        <dbReference type="ARBA" id="ARBA00012638"/>
    </source>
</evidence>
<evidence type="ECO:0000256" key="3">
    <source>
        <dbReference type="ARBA" id="ARBA00005476"/>
    </source>
</evidence>
<feature type="region of interest" description="Disordered" evidence="6">
    <location>
        <begin position="305"/>
        <end position="326"/>
    </location>
</feature>
<dbReference type="GO" id="GO:0019432">
    <property type="term" value="P:triglyceride biosynthetic process"/>
    <property type="evidence" value="ECO:0007669"/>
    <property type="project" value="TreeGrafter"/>
</dbReference>
<dbReference type="Pfam" id="PF16876">
    <property type="entry name" value="Lipin_mid"/>
    <property type="match status" value="1"/>
</dbReference>
<reference evidence="8 9" key="1">
    <citation type="submission" date="2019-09" db="EMBL/GenBank/DDBJ databases">
        <title>Bird 10,000 Genomes (B10K) Project - Family phase.</title>
        <authorList>
            <person name="Zhang G."/>
        </authorList>
    </citation>
    <scope>NUCLEOTIDE SEQUENCE [LARGE SCALE GENOMIC DNA]</scope>
    <source>
        <strain evidence="8">B10K-DU-001-24</strain>
        <tissue evidence="8">Muscle</tissue>
    </source>
</reference>
<dbReference type="GO" id="GO:0032869">
    <property type="term" value="P:cellular response to insulin stimulus"/>
    <property type="evidence" value="ECO:0007669"/>
    <property type="project" value="TreeGrafter"/>
</dbReference>
<comment type="similarity">
    <text evidence="3">Belongs to the lipin family.</text>
</comment>
<comment type="caution">
    <text evidence="8">The sequence shown here is derived from an EMBL/GenBank/DDBJ whole genome shotgun (WGS) entry which is preliminary data.</text>
</comment>
<dbReference type="AlphaFoldDB" id="A0A7K9BT34"/>
<feature type="region of interest" description="Disordered" evidence="6">
    <location>
        <begin position="135"/>
        <end position="157"/>
    </location>
</feature>
<feature type="region of interest" description="Disordered" evidence="6">
    <location>
        <begin position="192"/>
        <end position="228"/>
    </location>
</feature>
<protein>
    <recommendedName>
        <fullName evidence="4">phosphatidate phosphatase</fullName>
        <ecNumber evidence="4">3.1.3.4</ecNumber>
    </recommendedName>
</protein>
<evidence type="ECO:0000256" key="1">
    <source>
        <dbReference type="ARBA" id="ARBA00001180"/>
    </source>
</evidence>
<organism evidence="8 9">
    <name type="scientific">Psilopogon haemacephalus</name>
    <name type="common">coppersmith barbet</name>
    <dbReference type="NCBI Taxonomy" id="2585815"/>
    <lineage>
        <taxon>Eukaryota</taxon>
        <taxon>Metazoa</taxon>
        <taxon>Chordata</taxon>
        <taxon>Craniata</taxon>
        <taxon>Vertebrata</taxon>
        <taxon>Euteleostomi</taxon>
        <taxon>Archelosauria</taxon>
        <taxon>Archosauria</taxon>
        <taxon>Dinosauria</taxon>
        <taxon>Saurischia</taxon>
        <taxon>Theropoda</taxon>
        <taxon>Coelurosauria</taxon>
        <taxon>Aves</taxon>
        <taxon>Neognathae</taxon>
        <taxon>Neoaves</taxon>
        <taxon>Telluraves</taxon>
        <taxon>Coraciimorphae</taxon>
        <taxon>Piciformes</taxon>
        <taxon>Megalaimidae</taxon>
        <taxon>Psilopogon</taxon>
    </lineage>
</organism>
<dbReference type="GO" id="GO:0005634">
    <property type="term" value="C:nucleus"/>
    <property type="evidence" value="ECO:0007669"/>
    <property type="project" value="TreeGrafter"/>
</dbReference>
<feature type="region of interest" description="Disordered" evidence="6">
    <location>
        <begin position="424"/>
        <end position="458"/>
    </location>
</feature>
<dbReference type="SMART" id="SM00775">
    <property type="entry name" value="LNS2"/>
    <property type="match status" value="1"/>
</dbReference>
<dbReference type="Pfam" id="PF04571">
    <property type="entry name" value="Lipin_N"/>
    <property type="match status" value="1"/>
</dbReference>